<dbReference type="AlphaFoldDB" id="A0A126V335"/>
<dbReference type="RefSeq" id="WP_039003504.1">
    <property type="nucleotide sequence ID" value="NZ_CP014327.1"/>
</dbReference>
<name>A0A126V335_9RHOB</name>
<keyword evidence="2" id="KW-1185">Reference proteome</keyword>
<sequence length="350" mass="39890">MEKYVQTLTNAAVSEDAIKCGKCFMCGGPASTGQGEHVFPLWLQHKYGLLNQKLTLLNGTLIPYRRLTSPCCEPCNTGPLADLERRVKVQAESYETNFENDDLRLLVGLWLFKILFGIIHAECRFSYDQSDPSLGSIFPPKFADELHSLHLLVNSHRKPTVFRCLHGAVPFTVYLYRIAESRHYDLFDFSTNLFGKSVAIRMGKLGAIAVADGGLQIEAGKLGPFGLDGQELHPLQFDELVSRVHYKSVLRDATHFYLNSETKKSLLIEQVRVTYYSNVLLEDGSQQTFRDWDERELGNMLSLYTRLNIPWFDEIHRQTYTYTFLADGSRNMNFAELDEKLDKIWGIPSA</sequence>
<accession>A0A126V335</accession>
<dbReference type="Proteomes" id="UP000070371">
    <property type="component" value="Chromosome"/>
</dbReference>
<organism evidence="1 2">
    <name type="scientific">Falsihalocynthiibacter arcticus</name>
    <dbReference type="NCBI Taxonomy" id="1579316"/>
    <lineage>
        <taxon>Bacteria</taxon>
        <taxon>Pseudomonadati</taxon>
        <taxon>Pseudomonadota</taxon>
        <taxon>Alphaproteobacteria</taxon>
        <taxon>Rhodobacterales</taxon>
        <taxon>Roseobacteraceae</taxon>
        <taxon>Falsihalocynthiibacter</taxon>
    </lineage>
</organism>
<dbReference type="KEGG" id="hat:RC74_17120"/>
<evidence type="ECO:0000313" key="2">
    <source>
        <dbReference type="Proteomes" id="UP000070371"/>
    </source>
</evidence>
<evidence type="ECO:0000313" key="1">
    <source>
        <dbReference type="EMBL" id="AML52751.1"/>
    </source>
</evidence>
<dbReference type="OrthoDB" id="978976at2"/>
<proteinExistence type="predicted"/>
<reference evidence="1 2" key="1">
    <citation type="submission" date="2016-02" db="EMBL/GenBank/DDBJ databases">
        <title>Complete genome sequence of Halocynthiibacter arcticus PAMC 20958t from arctic marine sediment.</title>
        <authorList>
            <person name="Lee Y.M."/>
            <person name="Baek K."/>
            <person name="Lee H.K."/>
            <person name="Shin S.C."/>
        </authorList>
    </citation>
    <scope>NUCLEOTIDE SEQUENCE [LARGE SCALE GENOMIC DNA]</scope>
    <source>
        <strain evidence="1">PAMC 20958</strain>
    </source>
</reference>
<gene>
    <name evidence="1" type="ORF">RC74_17120</name>
</gene>
<protein>
    <submittedName>
        <fullName evidence="1">Uncharacterized protein</fullName>
    </submittedName>
</protein>
<dbReference type="EMBL" id="CP014327">
    <property type="protein sequence ID" value="AML52751.1"/>
    <property type="molecule type" value="Genomic_DNA"/>
</dbReference>